<feature type="region of interest" description="Disordered" evidence="1">
    <location>
        <begin position="48"/>
        <end position="69"/>
    </location>
</feature>
<protein>
    <submittedName>
        <fullName evidence="2">Uncharacterized protein</fullName>
    </submittedName>
</protein>
<comment type="caution">
    <text evidence="2">The sequence shown here is derived from an EMBL/GenBank/DDBJ whole genome shotgun (WGS) entry which is preliminary data.</text>
</comment>
<feature type="region of interest" description="Disordered" evidence="1">
    <location>
        <begin position="136"/>
        <end position="169"/>
    </location>
</feature>
<reference evidence="2 3" key="1">
    <citation type="submission" date="2023-08" db="EMBL/GenBank/DDBJ databases">
        <title>Black Yeasts Isolated from many extreme environments.</title>
        <authorList>
            <person name="Coleine C."/>
            <person name="Stajich J.E."/>
            <person name="Selbmann L."/>
        </authorList>
    </citation>
    <scope>NUCLEOTIDE SEQUENCE [LARGE SCALE GENOMIC DNA]</scope>
    <source>
        <strain evidence="2 3">CCFEE 5910</strain>
    </source>
</reference>
<evidence type="ECO:0000313" key="3">
    <source>
        <dbReference type="Proteomes" id="UP001309876"/>
    </source>
</evidence>
<evidence type="ECO:0000256" key="1">
    <source>
        <dbReference type="SAM" id="MobiDB-lite"/>
    </source>
</evidence>
<proteinExistence type="predicted"/>
<dbReference type="EMBL" id="JAVRRJ010000014">
    <property type="protein sequence ID" value="KAK5080465.1"/>
    <property type="molecule type" value="Genomic_DNA"/>
</dbReference>
<accession>A0AAN7QAD3</accession>
<organism evidence="2 3">
    <name type="scientific">Lithohypha guttulata</name>
    <dbReference type="NCBI Taxonomy" id="1690604"/>
    <lineage>
        <taxon>Eukaryota</taxon>
        <taxon>Fungi</taxon>
        <taxon>Dikarya</taxon>
        <taxon>Ascomycota</taxon>
        <taxon>Pezizomycotina</taxon>
        <taxon>Eurotiomycetes</taxon>
        <taxon>Chaetothyriomycetidae</taxon>
        <taxon>Chaetothyriales</taxon>
        <taxon>Trichomeriaceae</taxon>
        <taxon>Lithohypha</taxon>
    </lineage>
</organism>
<name>A0AAN7QAD3_9EURO</name>
<gene>
    <name evidence="2" type="ORF">LTR05_008575</name>
</gene>
<dbReference type="AlphaFoldDB" id="A0AAN7QAD3"/>
<evidence type="ECO:0000313" key="2">
    <source>
        <dbReference type="EMBL" id="KAK5080465.1"/>
    </source>
</evidence>
<dbReference type="Proteomes" id="UP001309876">
    <property type="component" value="Unassembled WGS sequence"/>
</dbReference>
<sequence length="301" mass="33431">MDYVRYDSGRFVSEHDAKSGLGRTELVVPEDCGAARVFLQIRDAQLRHKQAEPRTPKHTRPRLSTGLPSYSSKPVLVEPILSGQHQGHRAGASFIYVTIPSFTIPLARDQVKTTSHHHLDSPPSSTSTAAISSSPFFQFHSDEGPEVGPASTSISPGLNGGGGITVQGDTQNVDTISVFGPAFDKHAINEPDENMVNDRSRMSRDTYSVVRSMLQTSDADFQAWPEDQKSTHIYNIRTKSRDFRGRSARVYCRAKYDSERNLTQEARQVKNEVLHLAPKWSSTRTDTHHGVYGFSLAHQRG</sequence>
<keyword evidence="3" id="KW-1185">Reference proteome</keyword>